<sequence>MASRRSELWAEDVVLKGRRIRHTRIMDFGKIRAYRRPSSTPPVAGIWCLGDRCGHPRFILSPARTGPTRQRHWAKALKGRPRSYGMAVPHSVGRHTHKHTHSAGASWAARRRQKVDWALFGRFGKIIFFFDMSHHF</sequence>
<accession>A0A448WPN4</accession>
<reference evidence="1" key="1">
    <citation type="submission" date="2018-11" db="EMBL/GenBank/DDBJ databases">
        <authorList>
            <consortium name="Pathogen Informatics"/>
        </authorList>
    </citation>
    <scope>NUCLEOTIDE SEQUENCE</scope>
</reference>
<evidence type="ECO:0000313" key="2">
    <source>
        <dbReference type="Proteomes" id="UP000784294"/>
    </source>
</evidence>
<evidence type="ECO:0000313" key="1">
    <source>
        <dbReference type="EMBL" id="VEL17105.1"/>
    </source>
</evidence>
<keyword evidence="2" id="KW-1185">Reference proteome</keyword>
<name>A0A448WPN4_9PLAT</name>
<proteinExistence type="predicted"/>
<dbReference type="Proteomes" id="UP000784294">
    <property type="component" value="Unassembled WGS sequence"/>
</dbReference>
<gene>
    <name evidence="1" type="ORF">PXEA_LOCUS10545</name>
</gene>
<dbReference type="EMBL" id="CAAALY010031093">
    <property type="protein sequence ID" value="VEL17105.1"/>
    <property type="molecule type" value="Genomic_DNA"/>
</dbReference>
<dbReference type="AlphaFoldDB" id="A0A448WPN4"/>
<organism evidence="1 2">
    <name type="scientific">Protopolystoma xenopodis</name>
    <dbReference type="NCBI Taxonomy" id="117903"/>
    <lineage>
        <taxon>Eukaryota</taxon>
        <taxon>Metazoa</taxon>
        <taxon>Spiralia</taxon>
        <taxon>Lophotrochozoa</taxon>
        <taxon>Platyhelminthes</taxon>
        <taxon>Monogenea</taxon>
        <taxon>Polyopisthocotylea</taxon>
        <taxon>Polystomatidea</taxon>
        <taxon>Polystomatidae</taxon>
        <taxon>Protopolystoma</taxon>
    </lineage>
</organism>
<comment type="caution">
    <text evidence="1">The sequence shown here is derived from an EMBL/GenBank/DDBJ whole genome shotgun (WGS) entry which is preliminary data.</text>
</comment>
<protein>
    <submittedName>
        <fullName evidence="1">Uncharacterized protein</fullName>
    </submittedName>
</protein>